<dbReference type="PANTHER" id="PTHR37957">
    <property type="entry name" value="BLR7070 PROTEIN"/>
    <property type="match status" value="1"/>
</dbReference>
<evidence type="ECO:0000256" key="1">
    <source>
        <dbReference type="SAM" id="Phobius"/>
    </source>
</evidence>
<dbReference type="Pfam" id="PF13449">
    <property type="entry name" value="Phytase-like"/>
    <property type="match status" value="1"/>
</dbReference>
<reference evidence="3" key="1">
    <citation type="submission" date="2017-10" db="EMBL/GenBank/DDBJ databases">
        <title>Draft genome sequence of the planktic cyanobacteria Tychonema bourrellyi isolated from alpine lentic freshwater.</title>
        <authorList>
            <person name="Tett A."/>
            <person name="Armanini F."/>
            <person name="Asnicar F."/>
            <person name="Boscaini A."/>
            <person name="Pasolli E."/>
            <person name="Zolfo M."/>
            <person name="Donati C."/>
            <person name="Salmaso N."/>
            <person name="Segata N."/>
        </authorList>
    </citation>
    <scope>NUCLEOTIDE SEQUENCE</scope>
    <source>
        <strain evidence="3">FEM_GT703</strain>
    </source>
</reference>
<keyword evidence="1" id="KW-0472">Membrane</keyword>
<dbReference type="AlphaFoldDB" id="A0A2G4EXF1"/>
<keyword evidence="1" id="KW-1133">Transmembrane helix</keyword>
<dbReference type="PANTHER" id="PTHR37957:SF1">
    <property type="entry name" value="PHYTASE-LIKE DOMAIN-CONTAINING PROTEIN"/>
    <property type="match status" value="1"/>
</dbReference>
<dbReference type="RefSeq" id="WP_096829008.1">
    <property type="nucleotide sequence ID" value="NZ_NXIB02000120.1"/>
</dbReference>
<name>A0A2G4EXF1_9CYAN</name>
<dbReference type="GO" id="GO:0004527">
    <property type="term" value="F:exonuclease activity"/>
    <property type="evidence" value="ECO:0007669"/>
    <property type="project" value="UniProtKB-KW"/>
</dbReference>
<keyword evidence="3" id="KW-0255">Endonuclease</keyword>
<organism evidence="3 4">
    <name type="scientific">Tychonema bourrellyi FEM_GT703</name>
    <dbReference type="NCBI Taxonomy" id="2040638"/>
    <lineage>
        <taxon>Bacteria</taxon>
        <taxon>Bacillati</taxon>
        <taxon>Cyanobacteriota</taxon>
        <taxon>Cyanophyceae</taxon>
        <taxon>Oscillatoriophycideae</taxon>
        <taxon>Oscillatoriales</taxon>
        <taxon>Microcoleaceae</taxon>
        <taxon>Tychonema</taxon>
    </lineage>
</organism>
<dbReference type="Proteomes" id="UP000226442">
    <property type="component" value="Unassembled WGS sequence"/>
</dbReference>
<evidence type="ECO:0000259" key="2">
    <source>
        <dbReference type="Pfam" id="PF13449"/>
    </source>
</evidence>
<keyword evidence="1" id="KW-0812">Transmembrane</keyword>
<comment type="caution">
    <text evidence="3">The sequence shown here is derived from an EMBL/GenBank/DDBJ whole genome shotgun (WGS) entry which is preliminary data.</text>
</comment>
<dbReference type="GO" id="GO:0004519">
    <property type="term" value="F:endonuclease activity"/>
    <property type="evidence" value="ECO:0007669"/>
    <property type="project" value="UniProtKB-KW"/>
</dbReference>
<proteinExistence type="predicted"/>
<dbReference type="InterPro" id="IPR027372">
    <property type="entry name" value="Phytase-like_dom"/>
</dbReference>
<keyword evidence="3" id="KW-0378">Hydrolase</keyword>
<feature type="transmembrane region" description="Helical" evidence="1">
    <location>
        <begin position="49"/>
        <end position="71"/>
    </location>
</feature>
<evidence type="ECO:0000313" key="4">
    <source>
        <dbReference type="Proteomes" id="UP000226442"/>
    </source>
</evidence>
<protein>
    <submittedName>
        <fullName evidence="3">Endonuclease/exonuclease/phosphatase</fullName>
    </submittedName>
</protein>
<keyword evidence="3" id="KW-0540">Nuclease</keyword>
<dbReference type="EMBL" id="NXIB02000120">
    <property type="protein sequence ID" value="PHX54158.1"/>
    <property type="molecule type" value="Genomic_DNA"/>
</dbReference>
<gene>
    <name evidence="3" type="ORF">CP500_017685</name>
</gene>
<sequence>MSQIWHKSQQLNKAGKIQFTALSNYFDFKTVGDPLRWRSPRRGGLRQRILRLFSLTLILLIMCTACAPPPAAAKDRSFPEMSLEFLGEYQLPKMSFEGTPVGGLSGITYDSKGMNEATSQAYRFYALSDDPSENGEARFYSLRLDLKSGDTANIGLKKVTVEGVTSLKKADGETFPWGSINPEGIALSPRNSVFVASEGVTHVGIPPFVGEFDLKTGNQRGNLPIPKRYIPDSSDDKQQQGVLDNLGFESLTIDPETFSPGGIDPFRLFVGTEAPLMQDVDPENGTKLRILHYIIVDKTPQLVSENLYGLDSVPMSILNGLTELVAIGGGQFLSLERSFGISGYGGRIYQVAVGAATDTSRINSFKGQTTMLEPVRKKLLLDLSELGIPLYNLEGMTLGPRLPDGSQSLVLVSDDSFDEAQQTQFILLSLKGKG</sequence>
<keyword evidence="4" id="KW-1185">Reference proteome</keyword>
<accession>A0A2G4EXF1</accession>
<evidence type="ECO:0000313" key="3">
    <source>
        <dbReference type="EMBL" id="PHX54158.1"/>
    </source>
</evidence>
<feature type="domain" description="Phytase-like" evidence="2">
    <location>
        <begin position="99"/>
        <end position="417"/>
    </location>
</feature>
<dbReference type="OrthoDB" id="292013at2"/>